<reference evidence="2 3" key="1">
    <citation type="journal article" date="2016" name="Genome Biol. Evol.">
        <title>Divergent and convergent evolution of fungal pathogenicity.</title>
        <authorList>
            <person name="Shang Y."/>
            <person name="Xiao G."/>
            <person name="Zheng P."/>
            <person name="Cen K."/>
            <person name="Zhan S."/>
            <person name="Wang C."/>
        </authorList>
    </citation>
    <scope>NUCLEOTIDE SEQUENCE [LARGE SCALE GENOMIC DNA]</scope>
    <source>
        <strain evidence="2 3">ARSEF 7405</strain>
    </source>
</reference>
<sequence length="738" mass="80950">MDAFISPRPSRLTRKSTRHRLSEAFRSLSRFCRRSDKHSSSRTRAGSRSDCSQLLPDQALPAIVNSKCRSSLNNSTTNRDTVTQPISPKSLTTNTLDGNASSRVCSDGSILHSLRSPSSMRAVYNFNIFEDETATESPYSDKYKIQAHDRDQARSASEELSAAYQELVDELRGGGDDDERPESPGIENENVVGKGCEGLHPNTAFNNQGGAGGGGGGGELKPSPSRAGSTVSIISERSTATVERHPSKRNLTPVTTIGSVLHDFDKALSARSDSGSAETVPLSLRCGNAFVEDPLLRGNSHYLSIAGDCIQKLRERTGSRARSFSSRSWDADSRAGSPESPTLSQRILSSAGTERRNLLRIKSMASFRASARAFHLNLPGVFDPAGSQREVPSQSAHSEAAAESGGSRIHRNKSTRSLKNKASFKNTLRRIKTFANLSVPYPPHSLKGKTLDELARLGGHSYFKLPHEYAPAPLQLPKCIVATTLYLLRFGIRVPGIFQEPGNKTSIAEIYNRYAMPILKPNFKKNDTDEMIRAFDYPLESMRQAQARGEFFAHDVCTTLQYFLYGLPGGIFGSDTLYKVLESINNHNFSHYGVHKDPGRGEYVPQVSGPSAAKIRLLALALVSLTDDMHLELICAIFGLLSLTVDECALRAQVHRKIHMGKEESCSQCDRLPNLMVVSRVIGGLLTDPTVLVDFKDAADLQHQQYHLQQPGTKVAAMLIDAWKDVCLQLQSWDVFGL</sequence>
<proteinExistence type="predicted"/>
<evidence type="ECO:0000256" key="1">
    <source>
        <dbReference type="SAM" id="MobiDB-lite"/>
    </source>
</evidence>
<dbReference type="Proteomes" id="UP000242877">
    <property type="component" value="Unassembled WGS sequence"/>
</dbReference>
<feature type="region of interest" description="Disordered" evidence="1">
    <location>
        <begin position="321"/>
        <end position="349"/>
    </location>
</feature>
<protein>
    <submittedName>
        <fullName evidence="2">Rho GTPase activation protein</fullName>
    </submittedName>
</protein>
<evidence type="ECO:0000313" key="3">
    <source>
        <dbReference type="Proteomes" id="UP000242877"/>
    </source>
</evidence>
<dbReference type="OrthoDB" id="9994905at2759"/>
<dbReference type="AlphaFoldDB" id="A0A168B075"/>
<gene>
    <name evidence="2" type="ORF">AAP_01901</name>
</gene>
<feature type="region of interest" description="Disordered" evidence="1">
    <location>
        <begin position="70"/>
        <end position="99"/>
    </location>
</feature>
<dbReference type="SUPFAM" id="SSF48350">
    <property type="entry name" value="GTPase activation domain, GAP"/>
    <property type="match status" value="1"/>
</dbReference>
<keyword evidence="3" id="KW-1185">Reference proteome</keyword>
<accession>A0A168B075</accession>
<evidence type="ECO:0000313" key="2">
    <source>
        <dbReference type="EMBL" id="KZZ94601.1"/>
    </source>
</evidence>
<feature type="region of interest" description="Disordered" evidence="1">
    <location>
        <begin position="171"/>
        <end position="231"/>
    </location>
</feature>
<dbReference type="EMBL" id="AZGZ01000006">
    <property type="protein sequence ID" value="KZZ94601.1"/>
    <property type="molecule type" value="Genomic_DNA"/>
</dbReference>
<comment type="caution">
    <text evidence="2">The sequence shown here is derived from an EMBL/GenBank/DDBJ whole genome shotgun (WGS) entry which is preliminary data.</text>
</comment>
<dbReference type="Gene3D" id="1.10.555.10">
    <property type="entry name" value="Rho GTPase activation protein"/>
    <property type="match status" value="1"/>
</dbReference>
<dbReference type="InterPro" id="IPR008936">
    <property type="entry name" value="Rho_GTPase_activation_prot"/>
</dbReference>
<organism evidence="2 3">
    <name type="scientific">Ascosphaera apis ARSEF 7405</name>
    <dbReference type="NCBI Taxonomy" id="392613"/>
    <lineage>
        <taxon>Eukaryota</taxon>
        <taxon>Fungi</taxon>
        <taxon>Dikarya</taxon>
        <taxon>Ascomycota</taxon>
        <taxon>Pezizomycotina</taxon>
        <taxon>Eurotiomycetes</taxon>
        <taxon>Eurotiomycetidae</taxon>
        <taxon>Onygenales</taxon>
        <taxon>Ascosphaeraceae</taxon>
        <taxon>Ascosphaera</taxon>
    </lineage>
</organism>
<name>A0A168B075_9EURO</name>
<feature type="compositionally biased region" description="Basic residues" evidence="1">
    <location>
        <begin position="408"/>
        <end position="419"/>
    </location>
</feature>
<dbReference type="VEuPathDB" id="FungiDB:AAP_01901"/>
<feature type="compositionally biased region" description="Polar residues" evidence="1">
    <location>
        <begin position="339"/>
        <end position="349"/>
    </location>
</feature>
<feature type="compositionally biased region" description="Low complexity" evidence="1">
    <location>
        <begin position="395"/>
        <end position="407"/>
    </location>
</feature>
<feature type="compositionally biased region" description="Gly residues" evidence="1">
    <location>
        <begin position="209"/>
        <end position="219"/>
    </location>
</feature>
<feature type="region of interest" description="Disordered" evidence="1">
    <location>
        <begin position="385"/>
        <end position="422"/>
    </location>
</feature>